<dbReference type="EMBL" id="CP133616">
    <property type="protein sequence ID" value="WMV31357.1"/>
    <property type="molecule type" value="Genomic_DNA"/>
</dbReference>
<dbReference type="Proteomes" id="UP001234989">
    <property type="component" value="Chromosome 5"/>
</dbReference>
<name>A0AAF0TSI6_SOLVR</name>
<accession>A0AAF0TSI6</accession>
<reference evidence="1" key="1">
    <citation type="submission" date="2023-08" db="EMBL/GenBank/DDBJ databases">
        <title>A de novo genome assembly of Solanum verrucosum Schlechtendal, a Mexican diploid species geographically isolated from the other diploid A-genome species in potato relatives.</title>
        <authorList>
            <person name="Hosaka K."/>
        </authorList>
    </citation>
    <scope>NUCLEOTIDE SEQUENCE</scope>
    <source>
        <tissue evidence="1">Young leaves</tissue>
    </source>
</reference>
<protein>
    <submittedName>
        <fullName evidence="1">Uncharacterized protein</fullName>
    </submittedName>
</protein>
<evidence type="ECO:0000313" key="2">
    <source>
        <dbReference type="Proteomes" id="UP001234989"/>
    </source>
</evidence>
<gene>
    <name evidence="1" type="ORF">MTR67_024742</name>
</gene>
<evidence type="ECO:0000313" key="1">
    <source>
        <dbReference type="EMBL" id="WMV31357.1"/>
    </source>
</evidence>
<dbReference type="AlphaFoldDB" id="A0AAF0TSI6"/>
<organism evidence="1 2">
    <name type="scientific">Solanum verrucosum</name>
    <dbReference type="NCBI Taxonomy" id="315347"/>
    <lineage>
        <taxon>Eukaryota</taxon>
        <taxon>Viridiplantae</taxon>
        <taxon>Streptophyta</taxon>
        <taxon>Embryophyta</taxon>
        <taxon>Tracheophyta</taxon>
        <taxon>Spermatophyta</taxon>
        <taxon>Magnoliopsida</taxon>
        <taxon>eudicotyledons</taxon>
        <taxon>Gunneridae</taxon>
        <taxon>Pentapetalae</taxon>
        <taxon>asterids</taxon>
        <taxon>lamiids</taxon>
        <taxon>Solanales</taxon>
        <taxon>Solanaceae</taxon>
        <taxon>Solanoideae</taxon>
        <taxon>Solaneae</taxon>
        <taxon>Solanum</taxon>
    </lineage>
</organism>
<sequence length="28" mass="3320">MNRLLNFLGCLRYLAFQEPPTNPYAMVF</sequence>
<proteinExistence type="predicted"/>
<keyword evidence="2" id="KW-1185">Reference proteome</keyword>